<dbReference type="InterPro" id="IPR041171">
    <property type="entry name" value="SDR_Ig"/>
</dbReference>
<protein>
    <submittedName>
        <fullName evidence="11">Pilus subunit</fullName>
    </submittedName>
</protein>
<dbReference type="Pfam" id="PF17961">
    <property type="entry name" value="Big_8"/>
    <property type="match status" value="1"/>
</dbReference>
<keyword evidence="8" id="KW-1133">Transmembrane helix</keyword>
<evidence type="ECO:0000256" key="8">
    <source>
        <dbReference type="SAM" id="Phobius"/>
    </source>
</evidence>
<evidence type="ECO:0000256" key="5">
    <source>
        <dbReference type="ARBA" id="ARBA00022737"/>
    </source>
</evidence>
<keyword evidence="8" id="KW-0812">Transmembrane</keyword>
<feature type="domain" description="MucBP" evidence="9">
    <location>
        <begin position="530"/>
        <end position="602"/>
    </location>
</feature>
<feature type="domain" description="MucBP" evidence="9">
    <location>
        <begin position="770"/>
        <end position="844"/>
    </location>
</feature>
<evidence type="ECO:0000313" key="11">
    <source>
        <dbReference type="EMBL" id="VTT25267.1"/>
    </source>
</evidence>
<feature type="transmembrane region" description="Helical" evidence="8">
    <location>
        <begin position="31"/>
        <end position="51"/>
    </location>
</feature>
<evidence type="ECO:0000256" key="4">
    <source>
        <dbReference type="ARBA" id="ARBA00022729"/>
    </source>
</evidence>
<evidence type="ECO:0000259" key="9">
    <source>
        <dbReference type="Pfam" id="PF06458"/>
    </source>
</evidence>
<keyword evidence="8" id="KW-0472">Membrane</keyword>
<sequence length="1110" mass="121450">MGTKNRKLKIEGETIVFKRERSRYSIRKNKCYGACSVFLGLTILTLAMAGGNVKAEEVGASNTPTSVEQPAAEVTENTSLVNTDNSSTETDQPASNSEEVTTLQPRAVAPANLVVENMEPKDVSDKIQVLDGKFLGTDKPIDPNQGQNFDFETHFYVGKDVNPKDIFYIKLSDNVSSFGDDSATIKNVEPLVDTTGDIIATGVANAKEKNITYTFTDAVANKNNIIGHIKFPVFIERNKVLQNENVNIEVVVGNSSIVDKVDIRYTTSDDILSVITSVNKKKDGLENNFETTFYINDGKQTLKNGRVELYPYNLKEESPSSVDFSDLNNITYLLYRVPLNYELPPSFGVDFSKLGEPIPIEVSVKVANKGREYLNFELPAMTSDRYVLTVKAPYKDNDSDIDITGVLYGGKETSATISTHVLKEGVADASTEEAKGYFFEKHIYQTEKLDGQFITNFEEITNLKMGSAVEKFTTQKSNRHPDYQLYAVTSDTKTHFKGDGSQVSNNFINNTTQEVTYYYKKKEPQPLGTVIVRHVEFGTGKELVDSTYADYGSVKSENGNVPVGTTYTTTPKTPLGYELVERPLTESGEVKEGITRLEYLYKARQPLGTVIVRHVEFGTGKELVDSTYADYGSVKSENGNVPVGTTYTTTPKTPLGYELVERPLTESGEVKEGITRLEYLYKARQPLGTVIVRHVEFGTGKELVDSTYADYGSVKSENGNVPVGTTYTTTPKTPLGYELVERPLTESGEVKEGITRLEYLYKARQPLGTVIVRHIEFGTGKELAPSEYATYDDVPAGVPAGSTVAGTGYETKPAQIDGYDLVEVPEDDYGNVFEGITRLTYVYKKQIITGQGEIIDFELESNGDESGQNEQPDEISEHGPLVELEYPSQEGMSGENAGTVEIEENAPIVELDYPSQEGMSGENAGTVEIEESSPIVELDYPSQEGMSGENAGTVEVEENAPIVELDYPSQEGMSGENAGTVEIEESSPIVELDYPSQEGMSGENAGTVEVEENAPIVELDYPSQEGMSGENTGQQTIEEDTPTVTIEEKSVVKSVSSQPSKEELPATGERSETAVTVLGLALSALGLALSALGLALSALGLTFIRKRKQN</sequence>
<gene>
    <name evidence="11" type="primary">clfB</name>
    <name evidence="11" type="ORF">NCTC11557_01524</name>
</gene>
<accession>A0AAE9QTM1</accession>
<dbReference type="Gene3D" id="2.60.40.1290">
    <property type="match status" value="1"/>
</dbReference>
<evidence type="ECO:0000256" key="7">
    <source>
        <dbReference type="SAM" id="MobiDB-lite"/>
    </source>
</evidence>
<feature type="region of interest" description="Disordered" evidence="7">
    <location>
        <begin position="1052"/>
        <end position="1071"/>
    </location>
</feature>
<feature type="transmembrane region" description="Helical" evidence="8">
    <location>
        <begin position="1077"/>
        <end position="1104"/>
    </location>
</feature>
<dbReference type="EMBL" id="CABEIY010000007">
    <property type="protein sequence ID" value="VTT25267.1"/>
    <property type="molecule type" value="Genomic_DNA"/>
</dbReference>
<keyword evidence="6" id="KW-0572">Peptidoglycan-anchor</keyword>
<evidence type="ECO:0000313" key="12">
    <source>
        <dbReference type="Proteomes" id="UP000339049"/>
    </source>
</evidence>
<dbReference type="Gene3D" id="2.60.40.1280">
    <property type="match status" value="1"/>
</dbReference>
<reference evidence="11 12" key="1">
    <citation type="submission" date="2019-05" db="EMBL/GenBank/DDBJ databases">
        <authorList>
            <consortium name="Pathogen Informatics"/>
        </authorList>
    </citation>
    <scope>NUCLEOTIDE SEQUENCE [LARGE SCALE GENOMIC DNA]</scope>
    <source>
        <strain evidence="11 12">NCTC11557</strain>
    </source>
</reference>
<evidence type="ECO:0000256" key="2">
    <source>
        <dbReference type="ARBA" id="ARBA00022512"/>
    </source>
</evidence>
<feature type="region of interest" description="Disordered" evidence="7">
    <location>
        <begin position="57"/>
        <end position="103"/>
    </location>
</feature>
<dbReference type="InterPro" id="IPR004237">
    <property type="entry name" value="Fibron_repeat-bd"/>
</dbReference>
<keyword evidence="2" id="KW-0134">Cell wall</keyword>
<dbReference type="Pfam" id="PF06458">
    <property type="entry name" value="MucBP"/>
    <property type="match status" value="4"/>
</dbReference>
<evidence type="ECO:0000256" key="6">
    <source>
        <dbReference type="ARBA" id="ARBA00023088"/>
    </source>
</evidence>
<feature type="domain" description="MucBP" evidence="9">
    <location>
        <begin position="610"/>
        <end position="682"/>
    </location>
</feature>
<dbReference type="Proteomes" id="UP000339049">
    <property type="component" value="Unassembled WGS sequence"/>
</dbReference>
<dbReference type="InterPro" id="IPR008966">
    <property type="entry name" value="Adhesion_dom_sf"/>
</dbReference>
<dbReference type="Pfam" id="PF02986">
    <property type="entry name" value="Fn_bind"/>
    <property type="match status" value="5"/>
</dbReference>
<feature type="domain" description="SDR-like Ig" evidence="10">
    <location>
        <begin position="143"/>
        <end position="245"/>
    </location>
</feature>
<dbReference type="Gene3D" id="3.10.20.320">
    <property type="entry name" value="Putative peptidoglycan bound protein (lpxtg motif)"/>
    <property type="match status" value="4"/>
</dbReference>
<dbReference type="InterPro" id="IPR009459">
    <property type="entry name" value="MucBP_dom"/>
</dbReference>
<organism evidence="11 12">
    <name type="scientific">Streptococcus dysgalactiae subsp. equisimilis</name>
    <name type="common">Streptococcus equisimilis</name>
    <dbReference type="NCBI Taxonomy" id="119602"/>
    <lineage>
        <taxon>Bacteria</taxon>
        <taxon>Bacillati</taxon>
        <taxon>Bacillota</taxon>
        <taxon>Bacilli</taxon>
        <taxon>Lactobacillales</taxon>
        <taxon>Streptococcaceae</taxon>
        <taxon>Streptococcus</taxon>
    </lineage>
</organism>
<feature type="domain" description="MucBP" evidence="9">
    <location>
        <begin position="690"/>
        <end position="762"/>
    </location>
</feature>
<dbReference type="NCBIfam" id="TIGR01167">
    <property type="entry name" value="LPXTG_anchor"/>
    <property type="match status" value="1"/>
</dbReference>
<evidence type="ECO:0000256" key="3">
    <source>
        <dbReference type="ARBA" id="ARBA00022525"/>
    </source>
</evidence>
<proteinExistence type="predicted"/>
<keyword evidence="4" id="KW-0732">Signal</keyword>
<keyword evidence="3" id="KW-0964">Secreted</keyword>
<dbReference type="GO" id="GO:0007155">
    <property type="term" value="P:cell adhesion"/>
    <property type="evidence" value="ECO:0007669"/>
    <property type="project" value="InterPro"/>
</dbReference>
<dbReference type="SUPFAM" id="SSF49401">
    <property type="entry name" value="Bacterial adhesins"/>
    <property type="match status" value="2"/>
</dbReference>
<dbReference type="InterPro" id="IPR011252">
    <property type="entry name" value="Fibrogen-bd_dom1"/>
</dbReference>
<evidence type="ECO:0000256" key="1">
    <source>
        <dbReference type="ARBA" id="ARBA00004168"/>
    </source>
</evidence>
<feature type="compositionally biased region" description="Basic and acidic residues" evidence="7">
    <location>
        <begin position="1060"/>
        <end position="1071"/>
    </location>
</feature>
<comment type="subcellular location">
    <subcellularLocation>
        <location evidence="1">Secreted</location>
        <location evidence="1">Cell wall</location>
        <topology evidence="1">Peptidoglycan-anchor</topology>
    </subcellularLocation>
</comment>
<keyword evidence="5" id="KW-0677">Repeat</keyword>
<feature type="compositionally biased region" description="Polar residues" evidence="7">
    <location>
        <begin position="75"/>
        <end position="103"/>
    </location>
</feature>
<name>A0AAE9QTM1_STREQ</name>
<dbReference type="AlphaFoldDB" id="A0AAE9QTM1"/>
<comment type="caution">
    <text evidence="11">The sequence shown here is derived from an EMBL/GenBank/DDBJ whole genome shotgun (WGS) entry which is preliminary data.</text>
</comment>
<evidence type="ECO:0000259" key="10">
    <source>
        <dbReference type="Pfam" id="PF17961"/>
    </source>
</evidence>